<name>A0ABT9SWM5_9GAMM</name>
<dbReference type="EMBL" id="JAUSSK010000002">
    <property type="protein sequence ID" value="MDQ0009404.1"/>
    <property type="molecule type" value="Genomic_DNA"/>
</dbReference>
<evidence type="ECO:0000313" key="1">
    <source>
        <dbReference type="EMBL" id="MDQ0009404.1"/>
    </source>
</evidence>
<reference evidence="1 2" key="1">
    <citation type="submission" date="2023-07" db="EMBL/GenBank/DDBJ databases">
        <title>Sorghum-associated microbial communities from plants grown in Nebraska, USA.</title>
        <authorList>
            <person name="Schachtman D."/>
        </authorList>
    </citation>
    <scope>NUCLEOTIDE SEQUENCE [LARGE SCALE GENOMIC DNA]</scope>
    <source>
        <strain evidence="1 2">CC60</strain>
    </source>
</reference>
<sequence length="61" mass="6570">MHSVKLTVLIEDTDDLDMEVRVVVPHAEHVADNVTPLPPRAVAVAHPPIEDDYALGGYAGI</sequence>
<comment type="caution">
    <text evidence="1">The sequence shown here is derived from an EMBL/GenBank/DDBJ whole genome shotgun (WGS) entry which is preliminary data.</text>
</comment>
<dbReference type="RefSeq" id="WP_306848787.1">
    <property type="nucleotide sequence ID" value="NZ_JAUSSK010000002.1"/>
</dbReference>
<evidence type="ECO:0000313" key="2">
    <source>
        <dbReference type="Proteomes" id="UP001237737"/>
    </source>
</evidence>
<gene>
    <name evidence="1" type="ORF">J2T07_001581</name>
</gene>
<proteinExistence type="predicted"/>
<organism evidence="1 2">
    <name type="scientific">Luteibacter jiangsuensis</name>
    <dbReference type="NCBI Taxonomy" id="637577"/>
    <lineage>
        <taxon>Bacteria</taxon>
        <taxon>Pseudomonadati</taxon>
        <taxon>Pseudomonadota</taxon>
        <taxon>Gammaproteobacteria</taxon>
        <taxon>Lysobacterales</taxon>
        <taxon>Rhodanobacteraceae</taxon>
        <taxon>Luteibacter</taxon>
    </lineage>
</organism>
<accession>A0ABT9SWM5</accession>
<protein>
    <submittedName>
        <fullName evidence="1">Uncharacterized protein</fullName>
    </submittedName>
</protein>
<dbReference type="Proteomes" id="UP001237737">
    <property type="component" value="Unassembled WGS sequence"/>
</dbReference>
<keyword evidence="2" id="KW-1185">Reference proteome</keyword>